<keyword evidence="2 6" id="KW-0489">Methyltransferase</keyword>
<evidence type="ECO:0000256" key="2">
    <source>
        <dbReference type="ARBA" id="ARBA00022603"/>
    </source>
</evidence>
<dbReference type="Gene3D" id="3.40.50.150">
    <property type="entry name" value="Vaccinia Virus protein VP39"/>
    <property type="match status" value="1"/>
</dbReference>
<dbReference type="Pfam" id="PF01555">
    <property type="entry name" value="N6_N4_Mtase"/>
    <property type="match status" value="1"/>
</dbReference>
<keyword evidence="3 6" id="KW-0808">Transferase</keyword>
<dbReference type="GeneID" id="61134681"/>
<evidence type="ECO:0000256" key="3">
    <source>
        <dbReference type="ARBA" id="ARBA00022679"/>
    </source>
</evidence>
<dbReference type="GO" id="GO:0032259">
    <property type="term" value="P:methylation"/>
    <property type="evidence" value="ECO:0007669"/>
    <property type="project" value="UniProtKB-KW"/>
</dbReference>
<dbReference type="Proteomes" id="UP000006820">
    <property type="component" value="Chromosome"/>
</dbReference>
<dbReference type="AlphaFoldDB" id="Q5YSG0"/>
<dbReference type="OrthoDB" id="9773060at2"/>
<organism evidence="6 7">
    <name type="scientific">Nocardia farcinica (strain IFM 10152)</name>
    <dbReference type="NCBI Taxonomy" id="247156"/>
    <lineage>
        <taxon>Bacteria</taxon>
        <taxon>Bacillati</taxon>
        <taxon>Actinomycetota</taxon>
        <taxon>Actinomycetes</taxon>
        <taxon>Mycobacteriales</taxon>
        <taxon>Nocardiaceae</taxon>
        <taxon>Nocardia</taxon>
    </lineage>
</organism>
<evidence type="ECO:0000256" key="1">
    <source>
        <dbReference type="ARBA" id="ARBA00006594"/>
    </source>
</evidence>
<dbReference type="GO" id="GO:0008170">
    <property type="term" value="F:N-methyltransferase activity"/>
    <property type="evidence" value="ECO:0007669"/>
    <property type="project" value="InterPro"/>
</dbReference>
<gene>
    <name evidence="6" type="ordered locus">NFA_40330</name>
</gene>
<evidence type="ECO:0000256" key="4">
    <source>
        <dbReference type="RuleBase" id="RU362026"/>
    </source>
</evidence>
<dbReference type="SUPFAM" id="SSF53335">
    <property type="entry name" value="S-adenosyl-L-methionine-dependent methyltransferases"/>
    <property type="match status" value="1"/>
</dbReference>
<dbReference type="PROSITE" id="PS00092">
    <property type="entry name" value="N6_MTASE"/>
    <property type="match status" value="1"/>
</dbReference>
<reference evidence="6 7" key="1">
    <citation type="journal article" date="2004" name="Proc. Natl. Acad. Sci. U.S.A.">
        <title>The complete genomic sequence of Nocardia farcinica IFM 10152.</title>
        <authorList>
            <person name="Ishikawa J."/>
            <person name="Yamashita A."/>
            <person name="Mikami Y."/>
            <person name="Hoshino Y."/>
            <person name="Kurita H."/>
            <person name="Hotta K."/>
            <person name="Shiba T."/>
            <person name="Hattori M."/>
        </authorList>
    </citation>
    <scope>NUCLEOTIDE SEQUENCE [LARGE SCALE GENOMIC DNA]</scope>
    <source>
        <strain evidence="6 7">IFM 10152</strain>
    </source>
</reference>
<protein>
    <recommendedName>
        <fullName evidence="4">Methyltransferase</fullName>
        <ecNumber evidence="4">2.1.1.-</ecNumber>
    </recommendedName>
</protein>
<dbReference type="PRINTS" id="PR00508">
    <property type="entry name" value="S21N4MTFRASE"/>
</dbReference>
<feature type="domain" description="DNA methylase N-4/N-6" evidence="5">
    <location>
        <begin position="150"/>
        <end position="209"/>
    </location>
</feature>
<dbReference type="InterPro" id="IPR029063">
    <property type="entry name" value="SAM-dependent_MTases_sf"/>
</dbReference>
<evidence type="ECO:0000313" key="6">
    <source>
        <dbReference type="EMBL" id="BAD58881.1"/>
    </source>
</evidence>
<evidence type="ECO:0000259" key="5">
    <source>
        <dbReference type="Pfam" id="PF01555"/>
    </source>
</evidence>
<dbReference type="KEGG" id="nfa:NFA_40330"/>
<dbReference type="InterPro" id="IPR002941">
    <property type="entry name" value="DNA_methylase_N4/N6"/>
</dbReference>
<dbReference type="REBASE" id="10433">
    <property type="entry name" value="M.NfaORF40330P"/>
</dbReference>
<dbReference type="eggNOG" id="COG0863">
    <property type="taxonomic scope" value="Bacteria"/>
</dbReference>
<dbReference type="EC" id="2.1.1.-" evidence="4"/>
<dbReference type="InterPro" id="IPR002052">
    <property type="entry name" value="DNA_methylase_N6_adenine_CS"/>
</dbReference>
<dbReference type="RefSeq" id="WP_011210566.1">
    <property type="nucleotide sequence ID" value="NC_006361.1"/>
</dbReference>
<accession>Q5YSG0</accession>
<dbReference type="EMBL" id="AP006618">
    <property type="protein sequence ID" value="BAD58881.1"/>
    <property type="molecule type" value="Genomic_DNA"/>
</dbReference>
<dbReference type="HOGENOM" id="CLU_1270133_0_0_11"/>
<keyword evidence="7" id="KW-1185">Reference proteome</keyword>
<dbReference type="GO" id="GO:0003677">
    <property type="term" value="F:DNA binding"/>
    <property type="evidence" value="ECO:0007669"/>
    <property type="project" value="InterPro"/>
</dbReference>
<evidence type="ECO:0000313" key="7">
    <source>
        <dbReference type="Proteomes" id="UP000006820"/>
    </source>
</evidence>
<dbReference type="InterPro" id="IPR001091">
    <property type="entry name" value="RM_Methyltransferase"/>
</dbReference>
<name>Q5YSG0_NOCFA</name>
<dbReference type="STRING" id="247156.NFA_40330"/>
<sequence length="221" mass="24301">MPTPYYRDPYVTLYHGSCLDNDDWLTADILVTDPPYGMSYTGHGGHKTLIAGDDTTTIRDQALTRWFDHNPDNPALVFGTWRVPRPPNPKLVLVWDKTDGTGPGMGDLTCAFGSSHEEIYLWGKWPRGQHRRMGSVLRTAVGMSSLSRKIGHPTPKPIGLMETLIERSIPDGVIADPFAGSGSTLVAAQNLGRRAVGVELEERYCELIARRLDQGTLDAAA</sequence>
<proteinExistence type="inferred from homology"/>
<comment type="similarity">
    <text evidence="1 4">Belongs to the N(4)/N(6)-methyltransferase family.</text>
</comment>